<dbReference type="OrthoDB" id="409628at2759"/>
<evidence type="ECO:0000313" key="4">
    <source>
        <dbReference type="Proteomes" id="UP001152797"/>
    </source>
</evidence>
<dbReference type="Proteomes" id="UP001152797">
    <property type="component" value="Unassembled WGS sequence"/>
</dbReference>
<evidence type="ECO:0000313" key="3">
    <source>
        <dbReference type="EMBL" id="CAL4760686.1"/>
    </source>
</evidence>
<comment type="caution">
    <text evidence="2">The sequence shown here is derived from an EMBL/GenBank/DDBJ whole genome shotgun (WGS) entry which is preliminary data.</text>
</comment>
<reference evidence="3 4" key="2">
    <citation type="submission" date="2024-05" db="EMBL/GenBank/DDBJ databases">
        <authorList>
            <person name="Chen Y."/>
            <person name="Shah S."/>
            <person name="Dougan E. K."/>
            <person name="Thang M."/>
            <person name="Chan C."/>
        </authorList>
    </citation>
    <scope>NUCLEOTIDE SEQUENCE [LARGE SCALE GENOMIC DNA]</scope>
</reference>
<evidence type="ECO:0000256" key="1">
    <source>
        <dbReference type="SAM" id="MobiDB-lite"/>
    </source>
</evidence>
<accession>A0A9P1BH43</accession>
<evidence type="ECO:0008006" key="5">
    <source>
        <dbReference type="Google" id="ProtNLM"/>
    </source>
</evidence>
<evidence type="ECO:0000313" key="2">
    <source>
        <dbReference type="EMBL" id="CAI3973374.1"/>
    </source>
</evidence>
<proteinExistence type="predicted"/>
<feature type="region of interest" description="Disordered" evidence="1">
    <location>
        <begin position="268"/>
        <end position="291"/>
    </location>
</feature>
<dbReference type="EMBL" id="CAMXCT020000070">
    <property type="protein sequence ID" value="CAL1126749.1"/>
    <property type="molecule type" value="Genomic_DNA"/>
</dbReference>
<dbReference type="EMBL" id="CAMXCT030000070">
    <property type="protein sequence ID" value="CAL4760686.1"/>
    <property type="molecule type" value="Genomic_DNA"/>
</dbReference>
<dbReference type="EMBL" id="CAMXCT010000070">
    <property type="protein sequence ID" value="CAI3973374.1"/>
    <property type="molecule type" value="Genomic_DNA"/>
</dbReference>
<reference evidence="2" key="1">
    <citation type="submission" date="2022-10" db="EMBL/GenBank/DDBJ databases">
        <authorList>
            <person name="Chen Y."/>
            <person name="Dougan E. K."/>
            <person name="Chan C."/>
            <person name="Rhodes N."/>
            <person name="Thang M."/>
        </authorList>
    </citation>
    <scope>NUCLEOTIDE SEQUENCE</scope>
</reference>
<name>A0A9P1BH43_9DINO</name>
<protein>
    <recommendedName>
        <fullName evidence="5">DRBM domain-containing protein</fullName>
    </recommendedName>
</protein>
<dbReference type="Gene3D" id="3.30.160.20">
    <property type="match status" value="1"/>
</dbReference>
<organism evidence="2">
    <name type="scientific">Cladocopium goreaui</name>
    <dbReference type="NCBI Taxonomy" id="2562237"/>
    <lineage>
        <taxon>Eukaryota</taxon>
        <taxon>Sar</taxon>
        <taxon>Alveolata</taxon>
        <taxon>Dinophyceae</taxon>
        <taxon>Suessiales</taxon>
        <taxon>Symbiodiniaceae</taxon>
        <taxon>Cladocopium</taxon>
    </lineage>
</organism>
<dbReference type="AlphaFoldDB" id="A0A9P1BH43"/>
<gene>
    <name evidence="2" type="ORF">C1SCF055_LOCUS1885</name>
</gene>
<keyword evidence="4" id="KW-1185">Reference proteome</keyword>
<sequence length="356" mass="38258">MMFPGMAVPGRPAASRPAASALPVGRIDNAAAVLVSRPEWAPPRLETKDFASMDSKSQLMHFCQKKLGSIFKGGDIVYTNNKFPMGFQSIVKLVCLGGQEFAGELKPSATEAEQAAAQQAVESFKAEISALGLDRGVEVTRKRKGGPMEPSVKIKKQKLPPGILGETAVVPPEATAIVQTSKMELNTHCSKIVRRVMEKTDVTYETDDVEGGGYQSKLRLSCLPDSWGSKVFVGEVNVKKGDAEQSVAAVALAAIRTDVSLMSKFAAPPKQKVRPPGMKGKGGGKGKVPPPNANMLQLQASAFMAPQMQARTDAFHKAAFGEATVRRKLRPGHLRQKPPVLTWAEAKGRRQMQKVG</sequence>